<accession>A0A397VF27</accession>
<evidence type="ECO:0000313" key="4">
    <source>
        <dbReference type="Proteomes" id="UP000266673"/>
    </source>
</evidence>
<organism evidence="3 4">
    <name type="scientific">Gigaspora rosea</name>
    <dbReference type="NCBI Taxonomy" id="44941"/>
    <lineage>
        <taxon>Eukaryota</taxon>
        <taxon>Fungi</taxon>
        <taxon>Fungi incertae sedis</taxon>
        <taxon>Mucoromycota</taxon>
        <taxon>Glomeromycotina</taxon>
        <taxon>Glomeromycetes</taxon>
        <taxon>Diversisporales</taxon>
        <taxon>Gigasporaceae</taxon>
        <taxon>Gigaspora</taxon>
    </lineage>
</organism>
<dbReference type="AlphaFoldDB" id="A0A397VF27"/>
<comment type="caution">
    <text evidence="3">The sequence shown here is derived from an EMBL/GenBank/DDBJ whole genome shotgun (WGS) entry which is preliminary data.</text>
</comment>
<evidence type="ECO:0000256" key="1">
    <source>
        <dbReference type="SAM" id="MobiDB-lite"/>
    </source>
</evidence>
<keyword evidence="2" id="KW-1133">Transmembrane helix</keyword>
<feature type="region of interest" description="Disordered" evidence="1">
    <location>
        <begin position="66"/>
        <end position="102"/>
    </location>
</feature>
<dbReference type="Proteomes" id="UP000266673">
    <property type="component" value="Unassembled WGS sequence"/>
</dbReference>
<reference evidence="3 4" key="1">
    <citation type="submission" date="2018-06" db="EMBL/GenBank/DDBJ databases">
        <title>Comparative genomics reveals the genomic features of Rhizophagus irregularis, R. cerebriforme, R. diaphanum and Gigaspora rosea, and their symbiotic lifestyle signature.</title>
        <authorList>
            <person name="Morin E."/>
            <person name="San Clemente H."/>
            <person name="Chen E.C.H."/>
            <person name="De La Providencia I."/>
            <person name="Hainaut M."/>
            <person name="Kuo A."/>
            <person name="Kohler A."/>
            <person name="Murat C."/>
            <person name="Tang N."/>
            <person name="Roy S."/>
            <person name="Loubradou J."/>
            <person name="Henrissat B."/>
            <person name="Grigoriev I.V."/>
            <person name="Corradi N."/>
            <person name="Roux C."/>
            <person name="Martin F.M."/>
        </authorList>
    </citation>
    <scope>NUCLEOTIDE SEQUENCE [LARGE SCALE GENOMIC DNA]</scope>
    <source>
        <strain evidence="3 4">DAOM 194757</strain>
    </source>
</reference>
<protein>
    <submittedName>
        <fullName evidence="3">Uncharacterized protein</fullName>
    </submittedName>
</protein>
<evidence type="ECO:0000313" key="3">
    <source>
        <dbReference type="EMBL" id="RIB20398.1"/>
    </source>
</evidence>
<evidence type="ECO:0000256" key="2">
    <source>
        <dbReference type="SAM" id="Phobius"/>
    </source>
</evidence>
<keyword evidence="4" id="KW-1185">Reference proteome</keyword>
<keyword evidence="2" id="KW-0472">Membrane</keyword>
<proteinExistence type="predicted"/>
<dbReference type="EMBL" id="QKWP01000419">
    <property type="protein sequence ID" value="RIB20398.1"/>
    <property type="molecule type" value="Genomic_DNA"/>
</dbReference>
<sequence length="102" mass="12151">MLCWFTIEAKIAKMHILIFLLFIFIIPKNSRAVLNHDQQIKKLFKYILYAFLCFYLISRKINMSRNNTRKSKAPETSSQFFHEREESSNSLTSSEIILIQPY</sequence>
<feature type="transmembrane region" description="Helical" evidence="2">
    <location>
        <begin position="42"/>
        <end position="58"/>
    </location>
</feature>
<keyword evidence="2" id="KW-0812">Transmembrane</keyword>
<name>A0A397VF27_9GLOM</name>
<gene>
    <name evidence="3" type="ORF">C2G38_1197615</name>
</gene>